<reference evidence="1 2" key="1">
    <citation type="submission" date="2009-12" db="EMBL/GenBank/DDBJ databases">
        <title>Genome Sequence of Prevotella timonensis CRIS 5C-B1.</title>
        <authorList>
            <person name="Durkin A.S."/>
            <person name="Madupu R."/>
            <person name="Torralba M."/>
            <person name="Methe B."/>
            <person name="Sutton G."/>
            <person name="Strausberg R.L."/>
            <person name="Nelson K.E."/>
        </authorList>
    </citation>
    <scope>NUCLEOTIDE SEQUENCE [LARGE SCALE GENOMIC DNA]</scope>
    <source>
        <strain evidence="1 2">CRIS 5C-B1</strain>
    </source>
</reference>
<proteinExistence type="predicted"/>
<dbReference type="EMBL" id="ADEF01000004">
    <property type="protein sequence ID" value="EFA98509.1"/>
    <property type="molecule type" value="Genomic_DNA"/>
</dbReference>
<dbReference type="Proteomes" id="UP000004001">
    <property type="component" value="Unassembled WGS sequence"/>
</dbReference>
<evidence type="ECO:0000313" key="2">
    <source>
        <dbReference type="Proteomes" id="UP000004001"/>
    </source>
</evidence>
<sequence length="44" mass="5370">MSTYREIQSFLLSYYFTKNRPSKIFKIEKINRQMINKIALILTK</sequence>
<comment type="caution">
    <text evidence="1">The sequence shown here is derived from an EMBL/GenBank/DDBJ whole genome shotgun (WGS) entry which is preliminary data.</text>
</comment>
<evidence type="ECO:0000313" key="1">
    <source>
        <dbReference type="EMBL" id="EFA98509.1"/>
    </source>
</evidence>
<name>D1VWK6_9BACT</name>
<organism evidence="1 2">
    <name type="scientific">Hoylesella timonensis CRIS 5C-B1</name>
    <dbReference type="NCBI Taxonomy" id="679189"/>
    <lineage>
        <taxon>Bacteria</taxon>
        <taxon>Pseudomonadati</taxon>
        <taxon>Bacteroidota</taxon>
        <taxon>Bacteroidia</taxon>
        <taxon>Bacteroidales</taxon>
        <taxon>Prevotellaceae</taxon>
        <taxon>Hoylesella</taxon>
    </lineage>
</organism>
<keyword evidence="2" id="KW-1185">Reference proteome</keyword>
<accession>D1VWK6</accession>
<protein>
    <submittedName>
        <fullName evidence="1">Uncharacterized protein</fullName>
    </submittedName>
</protein>
<gene>
    <name evidence="1" type="ORF">HMPREF9019_0696</name>
</gene>
<dbReference type="AlphaFoldDB" id="D1VWK6"/>